<dbReference type="SUPFAM" id="SSF53756">
    <property type="entry name" value="UDP-Glycosyltransferase/glycogen phosphorylase"/>
    <property type="match status" value="1"/>
</dbReference>
<dbReference type="InterPro" id="IPR019734">
    <property type="entry name" value="TPR_rpt"/>
</dbReference>
<accession>A0A0N1N421</accession>
<organism evidence="2 3">
    <name type="scientific">Komagataeibacter intermedius AF2</name>
    <dbReference type="NCBI Taxonomy" id="1458464"/>
    <lineage>
        <taxon>Bacteria</taxon>
        <taxon>Pseudomonadati</taxon>
        <taxon>Pseudomonadota</taxon>
        <taxon>Alphaproteobacteria</taxon>
        <taxon>Acetobacterales</taxon>
        <taxon>Acetobacteraceae</taxon>
        <taxon>Komagataeibacter</taxon>
    </lineage>
</organism>
<dbReference type="SUPFAM" id="SSF48452">
    <property type="entry name" value="TPR-like"/>
    <property type="match status" value="1"/>
</dbReference>
<dbReference type="InterPro" id="IPR011990">
    <property type="entry name" value="TPR-like_helical_dom_sf"/>
</dbReference>
<gene>
    <name evidence="2" type="ORF">GLUCOINTEAF2_0201255</name>
</gene>
<comment type="caution">
    <text evidence="2">The sequence shown here is derived from an EMBL/GenBank/DDBJ whole genome shotgun (WGS) entry which is preliminary data.</text>
</comment>
<dbReference type="PROSITE" id="PS50005">
    <property type="entry name" value="TPR"/>
    <property type="match status" value="1"/>
</dbReference>
<evidence type="ECO:0000313" key="2">
    <source>
        <dbReference type="EMBL" id="KPH85100.1"/>
    </source>
</evidence>
<proteinExistence type="predicted"/>
<feature type="repeat" description="TPR" evidence="1">
    <location>
        <begin position="47"/>
        <end position="80"/>
    </location>
</feature>
<dbReference type="Gene3D" id="3.40.50.2000">
    <property type="entry name" value="Glycogen Phosphorylase B"/>
    <property type="match status" value="1"/>
</dbReference>
<reference evidence="2 3" key="1">
    <citation type="submission" date="2015-07" db="EMBL/GenBank/DDBJ databases">
        <title>Draft Genome Sequence of Komagataeibacter intermedius Strain AF2, Isolated from Kombucha Tea.</title>
        <authorList>
            <person name="Santos R.A."/>
            <person name="Berretta A.A."/>
            <person name="Barud H.S."/>
            <person name="Ribeiro S.J."/>
            <person name="Gonzalez-Garcia L.N."/>
            <person name="Zucchi T.D."/>
            <person name="Goldman G.H."/>
            <person name="Riano-Pachon D.M."/>
        </authorList>
    </citation>
    <scope>NUCLEOTIDE SEQUENCE [LARGE SCALE GENOMIC DNA]</scope>
    <source>
        <strain evidence="2 3">AF2</strain>
    </source>
</reference>
<dbReference type="Gene3D" id="1.25.40.10">
    <property type="entry name" value="Tetratricopeptide repeat domain"/>
    <property type="match status" value="1"/>
</dbReference>
<sequence>MQLVQKVISRLNAKNTRTRICKAIDAGDWPLVLRFRRRQAEYFPRSASAWLQYGHALKECGFYDLADEAYLKAQELEPGSGEISLQRGHLQKLCGNIGAAFALYSAALEGWQGDAAPVQVEVDHLRALVTALASRGVFPDRDELDCAVYISSVCKIFEESDRTDMSHRIGRSDYSYAFALKGFARALDDLGIDYQILNEVAGIADIRNISTAKKIIHIGFYPPEKINLLKGAYNIICFAWEFERLRLPEENLSYNAFSDQASMLALADELWVPSQYGVESVKRSVRNIVTYMPSPAVIDRNVGWRPKPQTKRAISTAAASLRNVSWVPLGIMPRIQDIMSHDAQRHAASLQKILFSHADSSTKPIIYVALFNAYDYRKNIDSLIRGFDAFSREYPNAYLFLKVADNQKLHNGPNASVLQGQMSSPDSLVPSISSRNIWLTRETLTREQINTLFDVSHFYVCPAIAEGQNLPLIEAMARRSVPVSVRHTAMNDYIQEDNAVIMAHRTIPAPIGFAERYQMFGVTLYTAGTEDVYDALVRSVAISGDGYEKMATAAFETVQTAFGTRRLSERLDQLLS</sequence>
<evidence type="ECO:0000313" key="3">
    <source>
        <dbReference type="Proteomes" id="UP000031553"/>
    </source>
</evidence>
<protein>
    <submittedName>
        <fullName evidence="2">Uncharacterized protein</fullName>
    </submittedName>
</protein>
<evidence type="ECO:0000256" key="1">
    <source>
        <dbReference type="PROSITE-ProRule" id="PRU00339"/>
    </source>
</evidence>
<dbReference type="Proteomes" id="UP000031553">
    <property type="component" value="Unassembled WGS sequence"/>
</dbReference>
<dbReference type="EMBL" id="JUFX02000258">
    <property type="protein sequence ID" value="KPH85100.1"/>
    <property type="molecule type" value="Genomic_DNA"/>
</dbReference>
<keyword evidence="1" id="KW-0802">TPR repeat</keyword>
<dbReference type="PANTHER" id="PTHR46656">
    <property type="entry name" value="PUTATIVE-RELATED"/>
    <property type="match status" value="1"/>
</dbReference>
<dbReference type="PANTHER" id="PTHR46656:SF3">
    <property type="entry name" value="PUTATIVE-RELATED"/>
    <property type="match status" value="1"/>
</dbReference>
<name>A0A0N1N421_9PROT</name>
<dbReference type="AlphaFoldDB" id="A0A0N1N421"/>